<dbReference type="AlphaFoldDB" id="A0A6A4S9K8"/>
<evidence type="ECO:0000313" key="2">
    <source>
        <dbReference type="Proteomes" id="UP000438429"/>
    </source>
</evidence>
<dbReference type="EMBL" id="VEVO01000016">
    <property type="protein sequence ID" value="KAF0029857.1"/>
    <property type="molecule type" value="Genomic_DNA"/>
</dbReference>
<comment type="caution">
    <text evidence="1">The sequence shown here is derived from an EMBL/GenBank/DDBJ whole genome shotgun (WGS) entry which is preliminary data.</text>
</comment>
<dbReference type="Proteomes" id="UP000438429">
    <property type="component" value="Unassembled WGS sequence"/>
</dbReference>
<gene>
    <name evidence="1" type="ORF">F2P81_018962</name>
</gene>
<reference evidence="1 2" key="1">
    <citation type="submission" date="2019-06" db="EMBL/GenBank/DDBJ databases">
        <title>Draft genomes of female and male turbot (Scophthalmus maximus).</title>
        <authorList>
            <person name="Xu H."/>
            <person name="Xu X.-W."/>
            <person name="Shao C."/>
            <person name="Chen S."/>
        </authorList>
    </citation>
    <scope>NUCLEOTIDE SEQUENCE [LARGE SCALE GENOMIC DNA]</scope>
    <source>
        <strain evidence="1">Ysfricsl-2016a</strain>
        <tissue evidence="1">Blood</tissue>
    </source>
</reference>
<protein>
    <submittedName>
        <fullName evidence="1">Uncharacterized protein</fullName>
    </submittedName>
</protein>
<proteinExistence type="predicted"/>
<accession>A0A6A4S9K8</accession>
<sequence>MERSSPLPRCVSEIQNLTRDDTLARMTNYDRDDATMYRRSVQSSTLIQHLVSDISRRRQLLTELQRVFRNLNPRVFLKPSEQRIDVNVEQLNKIFSLGRHLHHMNRTVAGRFWQEIDSHYTRGKKKMDVDLCIFFRYKLEKRERLESDTVPIKYEARDEPGAIGFVGNLAMIFDKDNNITGNKPETDNNFFLGNLFRSSCYIEIIFVSITMPATYS</sequence>
<organism evidence="1 2">
    <name type="scientific">Scophthalmus maximus</name>
    <name type="common">Turbot</name>
    <name type="synonym">Psetta maxima</name>
    <dbReference type="NCBI Taxonomy" id="52904"/>
    <lineage>
        <taxon>Eukaryota</taxon>
        <taxon>Metazoa</taxon>
        <taxon>Chordata</taxon>
        <taxon>Craniata</taxon>
        <taxon>Vertebrata</taxon>
        <taxon>Euteleostomi</taxon>
        <taxon>Actinopterygii</taxon>
        <taxon>Neopterygii</taxon>
        <taxon>Teleostei</taxon>
        <taxon>Neoteleostei</taxon>
        <taxon>Acanthomorphata</taxon>
        <taxon>Carangaria</taxon>
        <taxon>Pleuronectiformes</taxon>
        <taxon>Pleuronectoidei</taxon>
        <taxon>Scophthalmidae</taxon>
        <taxon>Scophthalmus</taxon>
    </lineage>
</organism>
<name>A0A6A4S9K8_SCOMX</name>
<evidence type="ECO:0000313" key="1">
    <source>
        <dbReference type="EMBL" id="KAF0029857.1"/>
    </source>
</evidence>